<dbReference type="InterPro" id="IPR036942">
    <property type="entry name" value="Beta-barrel_TonB_sf"/>
</dbReference>
<evidence type="ECO:0000256" key="12">
    <source>
        <dbReference type="RuleBase" id="RU003357"/>
    </source>
</evidence>
<keyword evidence="10 11" id="KW-0998">Cell outer membrane</keyword>
<evidence type="ECO:0000256" key="8">
    <source>
        <dbReference type="ARBA" id="ARBA00023136"/>
    </source>
</evidence>
<evidence type="ECO:0000313" key="17">
    <source>
        <dbReference type="Proteomes" id="UP001269819"/>
    </source>
</evidence>
<evidence type="ECO:0000256" key="1">
    <source>
        <dbReference type="ARBA" id="ARBA00004571"/>
    </source>
</evidence>
<evidence type="ECO:0000256" key="9">
    <source>
        <dbReference type="ARBA" id="ARBA00023170"/>
    </source>
</evidence>
<comment type="caution">
    <text evidence="16">The sequence shown here is derived from an EMBL/GenBank/DDBJ whole genome shotgun (WGS) entry which is preliminary data.</text>
</comment>
<keyword evidence="6 13" id="KW-0732">Signal</keyword>
<dbReference type="PROSITE" id="PS52016">
    <property type="entry name" value="TONB_DEPENDENT_REC_3"/>
    <property type="match status" value="1"/>
</dbReference>
<dbReference type="RefSeq" id="WP_316973020.1">
    <property type="nucleotide sequence ID" value="NZ_JAWIIJ010000003.1"/>
</dbReference>
<dbReference type="Pfam" id="PF07715">
    <property type="entry name" value="Plug"/>
    <property type="match status" value="1"/>
</dbReference>
<keyword evidence="9 16" id="KW-0675">Receptor</keyword>
<evidence type="ECO:0000313" key="16">
    <source>
        <dbReference type="EMBL" id="MDV2078208.1"/>
    </source>
</evidence>
<evidence type="ECO:0000256" key="6">
    <source>
        <dbReference type="ARBA" id="ARBA00022729"/>
    </source>
</evidence>
<evidence type="ECO:0000256" key="13">
    <source>
        <dbReference type="SAM" id="SignalP"/>
    </source>
</evidence>
<name>A0ABU3VVB0_9GAMM</name>
<dbReference type="PANTHER" id="PTHR30069:SF29">
    <property type="entry name" value="HEMOGLOBIN AND HEMOGLOBIN-HAPTOGLOBIN-BINDING PROTEIN 1-RELATED"/>
    <property type="match status" value="1"/>
</dbReference>
<keyword evidence="8 11" id="KW-0472">Membrane</keyword>
<gene>
    <name evidence="16" type="ORF">RYS15_05905</name>
</gene>
<keyword evidence="4 11" id="KW-1134">Transmembrane beta strand</keyword>
<keyword evidence="5 11" id="KW-0812">Transmembrane</keyword>
<feature type="chain" id="PRO_5046746788" evidence="13">
    <location>
        <begin position="20"/>
        <end position="656"/>
    </location>
</feature>
<dbReference type="SUPFAM" id="SSF56935">
    <property type="entry name" value="Porins"/>
    <property type="match status" value="1"/>
</dbReference>
<evidence type="ECO:0000256" key="7">
    <source>
        <dbReference type="ARBA" id="ARBA00023077"/>
    </source>
</evidence>
<comment type="subcellular location">
    <subcellularLocation>
        <location evidence="1 11">Cell outer membrane</location>
        <topology evidence="1 11">Multi-pass membrane protein</topology>
    </subcellularLocation>
</comment>
<accession>A0ABU3VVB0</accession>
<evidence type="ECO:0000256" key="5">
    <source>
        <dbReference type="ARBA" id="ARBA00022692"/>
    </source>
</evidence>
<evidence type="ECO:0000256" key="10">
    <source>
        <dbReference type="ARBA" id="ARBA00023237"/>
    </source>
</evidence>
<organism evidence="16 17">
    <name type="scientific">Marinobacter xestospongiae</name>
    <dbReference type="NCBI Taxonomy" id="994319"/>
    <lineage>
        <taxon>Bacteria</taxon>
        <taxon>Pseudomonadati</taxon>
        <taxon>Pseudomonadota</taxon>
        <taxon>Gammaproteobacteria</taxon>
        <taxon>Pseudomonadales</taxon>
        <taxon>Marinobacteraceae</taxon>
        <taxon>Marinobacter</taxon>
    </lineage>
</organism>
<keyword evidence="3 11" id="KW-0813">Transport</keyword>
<dbReference type="EMBL" id="JAWIIJ010000003">
    <property type="protein sequence ID" value="MDV2078208.1"/>
    <property type="molecule type" value="Genomic_DNA"/>
</dbReference>
<protein>
    <submittedName>
        <fullName evidence="16">TonB-dependent receptor</fullName>
    </submittedName>
</protein>
<dbReference type="Pfam" id="PF00593">
    <property type="entry name" value="TonB_dep_Rec_b-barrel"/>
    <property type="match status" value="1"/>
</dbReference>
<evidence type="ECO:0000259" key="15">
    <source>
        <dbReference type="Pfam" id="PF07715"/>
    </source>
</evidence>
<dbReference type="Gene3D" id="2.40.170.20">
    <property type="entry name" value="TonB-dependent receptor, beta-barrel domain"/>
    <property type="match status" value="1"/>
</dbReference>
<keyword evidence="17" id="KW-1185">Reference proteome</keyword>
<dbReference type="InterPro" id="IPR000531">
    <property type="entry name" value="Beta-barrel_TonB"/>
</dbReference>
<sequence>MRCLTAGLLLSAAALPVSADELPFIVVEGARINSAADIDPAEATGPVRIINRDHFANRTVTLADALGDQTGVQIRQSGGLGSYSALSLRGSTSRQVQVVVDGMLLNDPVTGGVDISQLTLNDIRRVQVYPGNAPAQFAHAGIGGVVIMETLGRDTEAQTRLNLGLGANGTDKAGVFNSGSHDDVYYWVSLNRQSSDNDFRYPNERDWFNPNDGHETTRRNADYEQTDASTKLGWAISDTSALDALIQWSDHDKGVPTIQNWRNNHARLSGHTVRTQLHYRQQGWADGRLHTSHRLIWSDASDRYDNRDGLVGLGTADVRTDSQRLGLVNTASLLLGNHTVSATVDISQFDYDQDDRLEADSADERERRQLTTALGHQWQSDDHRWRTQLSLRRFDVDDTSDESQDDGSTERVSSHDAYHSWQLGLSRYLGDNWVVSANLSRQVRIPTLQERYGQEGLFVGNPELAAEESNNAELSVRTDRGWGHIEVTGYRRELDPAVAAIYDARGVGRYVNLSADVMGVEVDTAWHLTPDWRLAANATVQDSENTSASVRDRHNKQLPGVYHQSLLLSSRWQLRPFEVDLSYQYDDDLYYDAANLLAADARQLVNAGVNWRHTWHNRQQTDVRLEVRNLTDELYQDFNRFPGQGRSWFLNLTHTL</sequence>
<reference evidence="16 17" key="1">
    <citation type="submission" date="2023-10" db="EMBL/GenBank/DDBJ databases">
        <title>Characteristics and mechanism of a salt-tolerant marine origin heterotrophic nitrifying- aerobic denitrifying bacteria Marinobacter xestospongiae HN1.</title>
        <authorList>
            <person name="Qi R."/>
        </authorList>
    </citation>
    <scope>NUCLEOTIDE SEQUENCE [LARGE SCALE GENOMIC DNA]</scope>
    <source>
        <strain evidence="16 17">HN1</strain>
    </source>
</reference>
<dbReference type="PANTHER" id="PTHR30069">
    <property type="entry name" value="TONB-DEPENDENT OUTER MEMBRANE RECEPTOR"/>
    <property type="match status" value="1"/>
</dbReference>
<evidence type="ECO:0000259" key="14">
    <source>
        <dbReference type="Pfam" id="PF00593"/>
    </source>
</evidence>
<comment type="similarity">
    <text evidence="2">Belongs to the TonB-dependent receptor family. Hemoglobin/haptoglobin binding protein subfamily.</text>
</comment>
<evidence type="ECO:0000256" key="3">
    <source>
        <dbReference type="ARBA" id="ARBA00022448"/>
    </source>
</evidence>
<evidence type="ECO:0000256" key="2">
    <source>
        <dbReference type="ARBA" id="ARBA00008143"/>
    </source>
</evidence>
<dbReference type="Proteomes" id="UP001269819">
    <property type="component" value="Unassembled WGS sequence"/>
</dbReference>
<evidence type="ECO:0000256" key="4">
    <source>
        <dbReference type="ARBA" id="ARBA00022452"/>
    </source>
</evidence>
<feature type="domain" description="TonB-dependent receptor-like beta-barrel" evidence="14">
    <location>
        <begin position="210"/>
        <end position="630"/>
    </location>
</feature>
<dbReference type="InterPro" id="IPR039426">
    <property type="entry name" value="TonB-dep_rcpt-like"/>
</dbReference>
<feature type="signal peptide" evidence="13">
    <location>
        <begin position="1"/>
        <end position="19"/>
    </location>
</feature>
<evidence type="ECO:0000256" key="11">
    <source>
        <dbReference type="PROSITE-ProRule" id="PRU01360"/>
    </source>
</evidence>
<feature type="domain" description="TonB-dependent receptor plug" evidence="15">
    <location>
        <begin position="41"/>
        <end position="145"/>
    </location>
</feature>
<keyword evidence="7 12" id="KW-0798">TonB box</keyword>
<dbReference type="Gene3D" id="2.170.130.10">
    <property type="entry name" value="TonB-dependent receptor, plug domain"/>
    <property type="match status" value="1"/>
</dbReference>
<proteinExistence type="inferred from homology"/>
<dbReference type="InterPro" id="IPR037066">
    <property type="entry name" value="Plug_dom_sf"/>
</dbReference>
<dbReference type="InterPro" id="IPR012910">
    <property type="entry name" value="Plug_dom"/>
</dbReference>